<keyword evidence="4" id="KW-0472">Membrane</keyword>
<dbReference type="InterPro" id="IPR018060">
    <property type="entry name" value="HTH_AraC"/>
</dbReference>
<gene>
    <name evidence="6" type="ORF">ACFQ4B_17290</name>
</gene>
<dbReference type="InterPro" id="IPR009057">
    <property type="entry name" value="Homeodomain-like_sf"/>
</dbReference>
<dbReference type="Gene3D" id="1.10.10.60">
    <property type="entry name" value="Homeodomain-like"/>
    <property type="match status" value="2"/>
</dbReference>
<evidence type="ECO:0000313" key="7">
    <source>
        <dbReference type="Proteomes" id="UP001597180"/>
    </source>
</evidence>
<evidence type="ECO:0000259" key="5">
    <source>
        <dbReference type="PROSITE" id="PS01124"/>
    </source>
</evidence>
<evidence type="ECO:0000256" key="3">
    <source>
        <dbReference type="ARBA" id="ARBA00023163"/>
    </source>
</evidence>
<keyword evidence="2" id="KW-0238">DNA-binding</keyword>
<dbReference type="PROSITE" id="PS00041">
    <property type="entry name" value="HTH_ARAC_FAMILY_1"/>
    <property type="match status" value="1"/>
</dbReference>
<reference evidence="7" key="1">
    <citation type="journal article" date="2019" name="Int. J. Syst. Evol. Microbiol.">
        <title>The Global Catalogue of Microorganisms (GCM) 10K type strain sequencing project: providing services to taxonomists for standard genome sequencing and annotation.</title>
        <authorList>
            <consortium name="The Broad Institute Genomics Platform"/>
            <consortium name="The Broad Institute Genome Sequencing Center for Infectious Disease"/>
            <person name="Wu L."/>
            <person name="Ma J."/>
        </authorList>
    </citation>
    <scope>NUCLEOTIDE SEQUENCE [LARGE SCALE GENOMIC DNA]</scope>
    <source>
        <strain evidence="7">CCUG 53270</strain>
    </source>
</reference>
<feature type="domain" description="HTH araC/xylS-type" evidence="5">
    <location>
        <begin position="677"/>
        <end position="775"/>
    </location>
</feature>
<dbReference type="InterPro" id="IPR018062">
    <property type="entry name" value="HTH_AraC-typ_CS"/>
</dbReference>
<dbReference type="PROSITE" id="PS01124">
    <property type="entry name" value="HTH_ARAC_FAMILY_2"/>
    <property type="match status" value="1"/>
</dbReference>
<dbReference type="Proteomes" id="UP001597180">
    <property type="component" value="Unassembled WGS sequence"/>
</dbReference>
<evidence type="ECO:0000313" key="6">
    <source>
        <dbReference type="EMBL" id="MFD1221876.1"/>
    </source>
</evidence>
<dbReference type="SUPFAM" id="SSF46689">
    <property type="entry name" value="Homeodomain-like"/>
    <property type="match status" value="2"/>
</dbReference>
<accession>A0ABW3UPQ4</accession>
<dbReference type="RefSeq" id="WP_345586106.1">
    <property type="nucleotide sequence ID" value="NZ_BAABJG010000003.1"/>
</dbReference>
<evidence type="ECO:0000256" key="4">
    <source>
        <dbReference type="SAM" id="Phobius"/>
    </source>
</evidence>
<keyword evidence="7" id="KW-1185">Reference proteome</keyword>
<name>A0ABW3UPQ4_9BACL</name>
<dbReference type="Pfam" id="PF12833">
    <property type="entry name" value="HTH_18"/>
    <property type="match status" value="1"/>
</dbReference>
<keyword evidence="3" id="KW-0804">Transcription</keyword>
<evidence type="ECO:0000256" key="2">
    <source>
        <dbReference type="ARBA" id="ARBA00023125"/>
    </source>
</evidence>
<comment type="caution">
    <text evidence="6">The sequence shown here is derived from an EMBL/GenBank/DDBJ whole genome shotgun (WGS) entry which is preliminary data.</text>
</comment>
<dbReference type="PANTHER" id="PTHR43280:SF10">
    <property type="entry name" value="REGULATORY PROTEIN POCR"/>
    <property type="match status" value="1"/>
</dbReference>
<dbReference type="PANTHER" id="PTHR43280">
    <property type="entry name" value="ARAC-FAMILY TRANSCRIPTIONAL REGULATOR"/>
    <property type="match status" value="1"/>
</dbReference>
<evidence type="ECO:0000256" key="1">
    <source>
        <dbReference type="ARBA" id="ARBA00023015"/>
    </source>
</evidence>
<keyword evidence="4" id="KW-0812">Transmembrane</keyword>
<keyword evidence="4" id="KW-1133">Transmembrane helix</keyword>
<protein>
    <submittedName>
        <fullName evidence="6">AraC family transcriptional regulator</fullName>
    </submittedName>
</protein>
<dbReference type="EMBL" id="JBHTLU010000019">
    <property type="protein sequence ID" value="MFD1221876.1"/>
    <property type="molecule type" value="Genomic_DNA"/>
</dbReference>
<organism evidence="6 7">
    <name type="scientific">Paenibacillus vulneris</name>
    <dbReference type="NCBI Taxonomy" id="1133364"/>
    <lineage>
        <taxon>Bacteria</taxon>
        <taxon>Bacillati</taxon>
        <taxon>Bacillota</taxon>
        <taxon>Bacilli</taxon>
        <taxon>Bacillales</taxon>
        <taxon>Paenibacillaceae</taxon>
        <taxon>Paenibacillus</taxon>
    </lineage>
</organism>
<keyword evidence="1" id="KW-0805">Transcription regulation</keyword>
<dbReference type="SMART" id="SM00342">
    <property type="entry name" value="HTH_ARAC"/>
    <property type="match status" value="1"/>
</dbReference>
<sequence>MSKFLVRLLSFSLLLGALPTVFIGLVSYYLATQDIEKKVSEANMQLLLQTQMRVEQTLKSLEMSATQLANSSMIQSAMDTSLDGEDFVQVRELTAELTNLQSTAVIKQAYLVNVEKDWVVNLGVMKKLSTYENKSEIYNYAAHPASMFWSTMKWTAPSGGQLEAGASSKAAGAVRSPASDTISLVEKIPLLPRTNTPRGLLVVQIAAADIRAMLTPNHGSSSSSNYILDSSGQAFLASSDSTAAYADINRIVQERSGSAREQEGSFNARMNGREVAVLYRSSGYNGWTYVSVASIAEMTKDTKKTAVLTAAACSFIFIVVLIIGYFGSRRMYSPIRSLLELTQRIEPEASREGIKRDELQYIKESIETLAVSRSRLEEQMQGQSGHLKEFFVLKLFTGQIHDGDRMYRSGLYGFPKDWKRLGVLTLQIDHLQDTRYQEQDRELLLFAINNIVGELLPVETRFSPILLGTSQVTLLASAVDDPEQVKAYFYQTAELIKAKVELYLQLQVSIGISRAFSQLNDTVKAYGESMAALKCRIHLGPDIIAHYEDIEHNEAVESKVYSHLKLMEDQLAQALQEVKLEKAIDIFNQYLSSVLNKDGFMNEHHLLLIQLMSRILHIVQDQGVSLRKILEGEGAVEQLLKLQTREEIALWFQTKLFVPIITMLSEKADTQYVNIADRIVKMIHDLYDAEISLESCAETLNFHPVYLSRVFKKEMGVSFSDYLSDYRMSMAKVMLETTTMKISEIGEKLQYKNISAFIRNFRKTYGTTPGQYREMLDREQSS</sequence>
<feature type="transmembrane region" description="Helical" evidence="4">
    <location>
        <begin position="306"/>
        <end position="327"/>
    </location>
</feature>
<proteinExistence type="predicted"/>